<dbReference type="Pfam" id="PF02753">
    <property type="entry name" value="PapD_C"/>
    <property type="match status" value="1"/>
</dbReference>
<dbReference type="InterPro" id="IPR000015">
    <property type="entry name" value="Fimb_usher"/>
</dbReference>
<dbReference type="InterPro" id="IPR001829">
    <property type="entry name" value="Pili_assmbl_chaperone_bac"/>
</dbReference>
<sequence>MSSAFAADGTITINGLVTDKTCDIVTPQGKDFTVTLPTVSKQTLAKTGDIAGRTPFTINLANCSEGKVATYFEPGSTVDFGTGRLNNTDATGAKNVQVQLLGSNNQFIPVLAAGASGAQTNSQWVDVADKGAADLNYYAEYYATDASAAGKRMLKSSFMVLVSSIHLMHVSNNGNNPALVQAWIDEGDAKSTPDQSKAPFMITPPISRVEAKKGQSLRITSLPNANELSKTQETLFWLNILDIPPKPSAKDQNVVPDNFLQLAIRSRIKFFYRPAGLKEDVALAPEKLQWSNNGTQLTVKNPTPFHITLTSIMQDQSGKRVDLISQGLMLKPFSDGTVSLKNSNVAKMTFTTINDYGGRADFFMQKNEQSYKWIKRHISYYVACGVITLSIPALVNASETDLKEAEKSPTAAEAEFDSAFLIGDAKKIDKIEQWVEDSFYEFDTSRLRVDISIPQVAMQKNAQGYVDPSGEETTNAFTSVTAGANLAGWQLRHNGQWQWQWQDRTTTDNQSKSSYDAISTYVQRAFPQYRGVLTLGESFTDGEIFDSFGYRGFDFSSDDRMLPNSMIGYAPRIRGNAKTNAKVEVRQQVQMLRPGMSRYSVSMGQFRDKDIDLDPFIVQGKYQRGINNSITAYGGVQFSEDYSAVTLGSAFATPIGAIALDVTHSQADFERHTNLTLAAYRYSTENFYKLRDAILVQDLDNKGKQRSEFQITLNQGLPRDFGNIYATGSWVDYWNRQETTRQYQVGYSNSYRGLTYGLSAIKRIVENNATSISNSDTEYMLTMSLPLSFKKSSANLNSIMTQDNATVGVSGVVGDRFNYGTSVSTRYADSVTVKWGENANEQCRIQYDVSAQAADKKQNMIMAEVRVHTQLVYLSVDLPRKM</sequence>
<dbReference type="GO" id="GO:0071555">
    <property type="term" value="P:cell wall organization"/>
    <property type="evidence" value="ECO:0007669"/>
    <property type="project" value="InterPro"/>
</dbReference>
<evidence type="ECO:0000256" key="3">
    <source>
        <dbReference type="ARBA" id="ARBA00022448"/>
    </source>
</evidence>
<evidence type="ECO:0000256" key="8">
    <source>
        <dbReference type="ARBA" id="ARBA00023263"/>
    </source>
</evidence>
<evidence type="ECO:0000256" key="1">
    <source>
        <dbReference type="ARBA" id="ARBA00004442"/>
    </source>
</evidence>
<evidence type="ECO:0000256" key="4">
    <source>
        <dbReference type="ARBA" id="ARBA00022692"/>
    </source>
</evidence>
<dbReference type="EMBL" id="OC915106">
    <property type="protein sequence ID" value="CAD7638664.1"/>
    <property type="molecule type" value="Genomic_DNA"/>
</dbReference>
<dbReference type="Gene3D" id="2.60.40.3110">
    <property type="match status" value="1"/>
</dbReference>
<dbReference type="Gene3D" id="2.60.40.10">
    <property type="entry name" value="Immunoglobulins"/>
    <property type="match status" value="2"/>
</dbReference>
<evidence type="ECO:0000256" key="6">
    <source>
        <dbReference type="ARBA" id="ARBA00023136"/>
    </source>
</evidence>
<dbReference type="PRINTS" id="PR00969">
    <property type="entry name" value="CHAPERONPILI"/>
</dbReference>
<keyword evidence="3" id="KW-0813">Transport</keyword>
<comment type="subcellular location">
    <subcellularLocation>
        <location evidence="1">Cell outer membrane</location>
    </subcellularLocation>
    <subcellularLocation>
        <location evidence="2">Fimbrium</location>
    </subcellularLocation>
</comment>
<feature type="domain" description="Pili assembly chaperone C-terminal" evidence="10">
    <location>
        <begin position="299"/>
        <end position="359"/>
    </location>
</feature>
<name>A0A7R9LBU1_9ACAR</name>
<evidence type="ECO:0000256" key="2">
    <source>
        <dbReference type="ARBA" id="ARBA00004561"/>
    </source>
</evidence>
<dbReference type="SUPFAM" id="SSF49401">
    <property type="entry name" value="Bacterial adhesins"/>
    <property type="match status" value="1"/>
</dbReference>
<dbReference type="InterPro" id="IPR016147">
    <property type="entry name" value="Pili_assmbl_chaperone_N"/>
</dbReference>
<dbReference type="GO" id="GO:0016020">
    <property type="term" value="C:membrane"/>
    <property type="evidence" value="ECO:0007669"/>
    <property type="project" value="InterPro"/>
</dbReference>
<dbReference type="SUPFAM" id="SSF141729">
    <property type="entry name" value="FimD N-terminal domain-like"/>
    <property type="match status" value="1"/>
</dbReference>
<dbReference type="InterPro" id="IPR036937">
    <property type="entry name" value="Adhesion_dom_fimbrial_sf"/>
</dbReference>
<dbReference type="InterPro" id="IPR025885">
    <property type="entry name" value="PapC_N"/>
</dbReference>
<dbReference type="InterPro" id="IPR013783">
    <property type="entry name" value="Ig-like_fold"/>
</dbReference>
<dbReference type="Pfam" id="PF16970">
    <property type="entry name" value="FimA"/>
    <property type="match status" value="1"/>
</dbReference>
<dbReference type="InterPro" id="IPR008962">
    <property type="entry name" value="PapD-like_sf"/>
</dbReference>
<dbReference type="Gene3D" id="3.10.20.410">
    <property type="match status" value="1"/>
</dbReference>
<keyword evidence="13" id="KW-1185">Reference proteome</keyword>
<dbReference type="GO" id="GO:0007155">
    <property type="term" value="P:cell adhesion"/>
    <property type="evidence" value="ECO:0007669"/>
    <property type="project" value="InterPro"/>
</dbReference>
<evidence type="ECO:0000259" key="11">
    <source>
        <dbReference type="Pfam" id="PF13954"/>
    </source>
</evidence>
<keyword evidence="5" id="KW-0732">Signal</keyword>
<dbReference type="EMBL" id="CAJPVJ010000281">
    <property type="protein sequence ID" value="CAG2161928.1"/>
    <property type="molecule type" value="Genomic_DNA"/>
</dbReference>
<feature type="domain" description="PapC N-terminal" evidence="11">
    <location>
        <begin position="426"/>
        <end position="469"/>
    </location>
</feature>
<dbReference type="Pfam" id="PF13954">
    <property type="entry name" value="PapC_N"/>
    <property type="match status" value="1"/>
</dbReference>
<dbReference type="Gene3D" id="2.60.40.1090">
    <property type="entry name" value="Fimbrial-type adhesion domain"/>
    <property type="match status" value="1"/>
</dbReference>
<dbReference type="GO" id="GO:0015473">
    <property type="term" value="F:fimbrial usher porin activity"/>
    <property type="evidence" value="ECO:0007669"/>
    <property type="project" value="InterPro"/>
</dbReference>
<keyword evidence="8" id="KW-0281">Fimbrium</keyword>
<evidence type="ECO:0008006" key="14">
    <source>
        <dbReference type="Google" id="ProtNLM"/>
    </source>
</evidence>
<keyword evidence="6" id="KW-0472">Membrane</keyword>
<dbReference type="InterPro" id="IPR008966">
    <property type="entry name" value="Adhesion_dom_sf"/>
</dbReference>
<keyword evidence="7" id="KW-0998">Cell outer membrane</keyword>
<gene>
    <name evidence="12" type="ORF">ONB1V03_LOCUS1529</name>
</gene>
<organism evidence="12">
    <name type="scientific">Oppiella nova</name>
    <dbReference type="NCBI Taxonomy" id="334625"/>
    <lineage>
        <taxon>Eukaryota</taxon>
        <taxon>Metazoa</taxon>
        <taxon>Ecdysozoa</taxon>
        <taxon>Arthropoda</taxon>
        <taxon>Chelicerata</taxon>
        <taxon>Arachnida</taxon>
        <taxon>Acari</taxon>
        <taxon>Acariformes</taxon>
        <taxon>Sarcoptiformes</taxon>
        <taxon>Oribatida</taxon>
        <taxon>Brachypylina</taxon>
        <taxon>Oppioidea</taxon>
        <taxon>Oppiidae</taxon>
        <taxon>Oppiella</taxon>
    </lineage>
</organism>
<evidence type="ECO:0000259" key="9">
    <source>
        <dbReference type="Pfam" id="PF00345"/>
    </source>
</evidence>
<dbReference type="AlphaFoldDB" id="A0A7R9LBU1"/>
<keyword evidence="4" id="KW-0812">Transmembrane</keyword>
<evidence type="ECO:0000313" key="13">
    <source>
        <dbReference type="Proteomes" id="UP000728032"/>
    </source>
</evidence>
<dbReference type="Pfam" id="PF00577">
    <property type="entry name" value="Usher"/>
    <property type="match status" value="2"/>
</dbReference>
<evidence type="ECO:0000259" key="10">
    <source>
        <dbReference type="Pfam" id="PF02753"/>
    </source>
</evidence>
<dbReference type="Proteomes" id="UP000728032">
    <property type="component" value="Unassembled WGS sequence"/>
</dbReference>
<dbReference type="OrthoDB" id="10266994at2759"/>
<feature type="non-terminal residue" evidence="12">
    <location>
        <position position="1"/>
    </location>
</feature>
<dbReference type="SUPFAM" id="SSF49354">
    <property type="entry name" value="PapD-like"/>
    <property type="match status" value="1"/>
</dbReference>
<dbReference type="InterPro" id="IPR016148">
    <property type="entry name" value="Pili_assmbl_chaperone_C"/>
</dbReference>
<protein>
    <recommendedName>
        <fullName evidence="14">Fimbrial protein</fullName>
    </recommendedName>
</protein>
<dbReference type="SUPFAM" id="SSF49584">
    <property type="entry name" value="Periplasmic chaperone C-domain"/>
    <property type="match status" value="1"/>
</dbReference>
<evidence type="ECO:0000256" key="7">
    <source>
        <dbReference type="ARBA" id="ARBA00023237"/>
    </source>
</evidence>
<evidence type="ECO:0000256" key="5">
    <source>
        <dbReference type="ARBA" id="ARBA00022729"/>
    </source>
</evidence>
<evidence type="ECO:0000313" key="12">
    <source>
        <dbReference type="EMBL" id="CAD7638664.1"/>
    </source>
</evidence>
<dbReference type="PANTHER" id="PTHR30451:SF20">
    <property type="entry name" value="FIMBRIAE USHER"/>
    <property type="match status" value="1"/>
</dbReference>
<dbReference type="InterPro" id="IPR039458">
    <property type="entry name" value="FimA-like"/>
</dbReference>
<dbReference type="InterPro" id="IPR037224">
    <property type="entry name" value="PapC_N_sf"/>
</dbReference>
<proteinExistence type="predicted"/>
<reference evidence="12" key="1">
    <citation type="submission" date="2020-11" db="EMBL/GenBank/DDBJ databases">
        <authorList>
            <person name="Tran Van P."/>
        </authorList>
    </citation>
    <scope>NUCLEOTIDE SEQUENCE</scope>
</reference>
<feature type="domain" description="Pili assembly chaperone N-terminal" evidence="9">
    <location>
        <begin position="168"/>
        <end position="277"/>
    </location>
</feature>
<dbReference type="PANTHER" id="PTHR30451">
    <property type="entry name" value="OUTER MEMBRANE USHER PROTEIN"/>
    <property type="match status" value="1"/>
</dbReference>
<accession>A0A7R9LBU1</accession>
<dbReference type="Pfam" id="PF00345">
    <property type="entry name" value="PapD_N"/>
    <property type="match status" value="1"/>
</dbReference>
<dbReference type="InterPro" id="IPR036316">
    <property type="entry name" value="Pili_assmbl_chap_C_dom_sf"/>
</dbReference>